<dbReference type="EMBL" id="MU274924">
    <property type="protein sequence ID" value="KAI0086438.1"/>
    <property type="molecule type" value="Genomic_DNA"/>
</dbReference>
<protein>
    <submittedName>
        <fullName evidence="1">2',3'-cyclic-nucleotide 3'-phosphodiesterase</fullName>
    </submittedName>
</protein>
<keyword evidence="2" id="KW-1185">Reference proteome</keyword>
<proteinExistence type="predicted"/>
<sequence length="194" mass="21911">MGTSLWLVPPSDIADKLERIMKFKTPSYKSPASFPHFHPHITLTTVPSNTPLEDLRKVVPVDQADIPVTFKVVEVGEKYFMSVYVTVHQNGSLGELREHLKNTLGEKTVPPKSHISLFYIDDPDSEERNKVFDELVQQQRIVELGEGKVGLNCSEIPDKNLEEIVSGFKGTEIWIAVCEGPVETWEIKDKIVLQ</sequence>
<accession>A0ACB8TWQ2</accession>
<evidence type="ECO:0000313" key="2">
    <source>
        <dbReference type="Proteomes" id="UP001055072"/>
    </source>
</evidence>
<reference evidence="1" key="1">
    <citation type="journal article" date="2021" name="Environ. Microbiol.">
        <title>Gene family expansions and transcriptome signatures uncover fungal adaptations to wood decay.</title>
        <authorList>
            <person name="Hage H."/>
            <person name="Miyauchi S."/>
            <person name="Viragh M."/>
            <person name="Drula E."/>
            <person name="Min B."/>
            <person name="Chaduli D."/>
            <person name="Navarro D."/>
            <person name="Favel A."/>
            <person name="Norest M."/>
            <person name="Lesage-Meessen L."/>
            <person name="Balint B."/>
            <person name="Merenyi Z."/>
            <person name="de Eugenio L."/>
            <person name="Morin E."/>
            <person name="Martinez A.T."/>
            <person name="Baldrian P."/>
            <person name="Stursova M."/>
            <person name="Martinez M.J."/>
            <person name="Novotny C."/>
            <person name="Magnuson J.K."/>
            <person name="Spatafora J.W."/>
            <person name="Maurice S."/>
            <person name="Pangilinan J."/>
            <person name="Andreopoulos W."/>
            <person name="LaButti K."/>
            <person name="Hundley H."/>
            <person name="Na H."/>
            <person name="Kuo A."/>
            <person name="Barry K."/>
            <person name="Lipzen A."/>
            <person name="Henrissat B."/>
            <person name="Riley R."/>
            <person name="Ahrendt S."/>
            <person name="Nagy L.G."/>
            <person name="Grigoriev I.V."/>
            <person name="Martin F."/>
            <person name="Rosso M.N."/>
        </authorList>
    </citation>
    <scope>NUCLEOTIDE SEQUENCE</scope>
    <source>
        <strain evidence="1">CBS 384.51</strain>
    </source>
</reference>
<comment type="caution">
    <text evidence="1">The sequence shown here is derived from an EMBL/GenBank/DDBJ whole genome shotgun (WGS) entry which is preliminary data.</text>
</comment>
<dbReference type="Proteomes" id="UP001055072">
    <property type="component" value="Unassembled WGS sequence"/>
</dbReference>
<name>A0ACB8TWQ2_9APHY</name>
<evidence type="ECO:0000313" key="1">
    <source>
        <dbReference type="EMBL" id="KAI0086438.1"/>
    </source>
</evidence>
<organism evidence="1 2">
    <name type="scientific">Irpex rosettiformis</name>
    <dbReference type="NCBI Taxonomy" id="378272"/>
    <lineage>
        <taxon>Eukaryota</taxon>
        <taxon>Fungi</taxon>
        <taxon>Dikarya</taxon>
        <taxon>Basidiomycota</taxon>
        <taxon>Agaricomycotina</taxon>
        <taxon>Agaricomycetes</taxon>
        <taxon>Polyporales</taxon>
        <taxon>Irpicaceae</taxon>
        <taxon>Irpex</taxon>
    </lineage>
</organism>
<gene>
    <name evidence="1" type="ORF">BDY19DRAFT_361765</name>
</gene>